<comment type="caution">
    <text evidence="11">The sequence shown here is derived from an EMBL/GenBank/DDBJ whole genome shotgun (WGS) entry which is preliminary data.</text>
</comment>
<protein>
    <recommendedName>
        <fullName evidence="4 8">Signal peptidase I</fullName>
        <ecNumber evidence="3 8">3.4.21.89</ecNumber>
    </recommendedName>
</protein>
<name>A0A2W4ZYX6_9BACT</name>
<dbReference type="GO" id="GO:0006465">
    <property type="term" value="P:signal peptide processing"/>
    <property type="evidence" value="ECO:0007669"/>
    <property type="project" value="InterPro"/>
</dbReference>
<dbReference type="InterPro" id="IPR019758">
    <property type="entry name" value="Pept_S26A_signal_pept_1_CS"/>
</dbReference>
<dbReference type="GO" id="GO:0009003">
    <property type="term" value="F:signal peptidase activity"/>
    <property type="evidence" value="ECO:0007669"/>
    <property type="project" value="UniProtKB-EC"/>
</dbReference>
<dbReference type="NCBIfam" id="TIGR02227">
    <property type="entry name" value="sigpep_I_bact"/>
    <property type="match status" value="1"/>
</dbReference>
<keyword evidence="5 8" id="KW-0645">Protease</keyword>
<dbReference type="PROSITE" id="PS00760">
    <property type="entry name" value="SPASE_I_2"/>
    <property type="match status" value="1"/>
</dbReference>
<dbReference type="InterPro" id="IPR000223">
    <property type="entry name" value="Pept_S26A_signal_pept_1"/>
</dbReference>
<evidence type="ECO:0000313" key="11">
    <source>
        <dbReference type="EMBL" id="PZO87500.1"/>
    </source>
</evidence>
<sequence length="249" mass="28399">MEKEEKPGEFFKTAVLAIFLALVIRTFLFEPFNIPSGSMLPTLQIGDYLFVSKTSYGYSRHSFPFGLASFEGRVMEDKPQRGDVIVFKLPTNPSIDYIKRLIGMPGDKIQVKRGRLYINGEMVEREPVGMKRISTREGGKQNMMEYIETLPGGVMHTIYEESDSEPLDNTDVYVVPDGHYFMMGDNRDNSQDSRVTELVGYVPEVNLVGRAEILFFSIDESASIYKPWTWFSAIRYGRIFDRIGPARQG</sequence>
<comment type="similarity">
    <text evidence="2 9">Belongs to the peptidase S26 family.</text>
</comment>
<evidence type="ECO:0000259" key="10">
    <source>
        <dbReference type="Pfam" id="PF10502"/>
    </source>
</evidence>
<evidence type="ECO:0000256" key="5">
    <source>
        <dbReference type="ARBA" id="ARBA00022670"/>
    </source>
</evidence>
<dbReference type="InterPro" id="IPR036286">
    <property type="entry name" value="LexA/Signal_pep-like_sf"/>
</dbReference>
<dbReference type="Pfam" id="PF10502">
    <property type="entry name" value="Peptidase_S26"/>
    <property type="match status" value="1"/>
</dbReference>
<evidence type="ECO:0000256" key="6">
    <source>
        <dbReference type="ARBA" id="ARBA00022801"/>
    </source>
</evidence>
<evidence type="ECO:0000256" key="1">
    <source>
        <dbReference type="ARBA" id="ARBA00000677"/>
    </source>
</evidence>
<keyword evidence="6 8" id="KW-0378">Hydrolase</keyword>
<gene>
    <name evidence="11" type="primary">lepB</name>
    <name evidence="11" type="ORF">DI626_03865</name>
</gene>
<dbReference type="InterPro" id="IPR019757">
    <property type="entry name" value="Pept_S26A_signal_pept_1_Lys-AS"/>
</dbReference>
<dbReference type="EMBL" id="QFNK01000055">
    <property type="protein sequence ID" value="PZO87500.1"/>
    <property type="molecule type" value="Genomic_DNA"/>
</dbReference>
<comment type="subcellular location">
    <subcellularLocation>
        <location evidence="9">Membrane</location>
        <topology evidence="9">Single-pass type II membrane protein</topology>
    </subcellularLocation>
</comment>
<dbReference type="InterPro" id="IPR019533">
    <property type="entry name" value="Peptidase_S26"/>
</dbReference>
<dbReference type="PANTHER" id="PTHR43390">
    <property type="entry name" value="SIGNAL PEPTIDASE I"/>
    <property type="match status" value="1"/>
</dbReference>
<dbReference type="Proteomes" id="UP000249557">
    <property type="component" value="Unassembled WGS sequence"/>
</dbReference>
<dbReference type="PANTHER" id="PTHR43390:SF1">
    <property type="entry name" value="CHLOROPLAST PROCESSING PEPTIDASE"/>
    <property type="match status" value="1"/>
</dbReference>
<evidence type="ECO:0000256" key="9">
    <source>
        <dbReference type="RuleBase" id="RU362042"/>
    </source>
</evidence>
<dbReference type="CDD" id="cd06530">
    <property type="entry name" value="S26_SPase_I"/>
    <property type="match status" value="1"/>
</dbReference>
<evidence type="ECO:0000256" key="7">
    <source>
        <dbReference type="PIRSR" id="PIRSR600223-1"/>
    </source>
</evidence>
<dbReference type="EC" id="3.4.21.89" evidence="3 8"/>
<dbReference type="InterPro" id="IPR019756">
    <property type="entry name" value="Pept_S26A_signal_pept_1_Ser-AS"/>
</dbReference>
<accession>A0A2W4ZYX6</accession>
<organism evidence="11 12">
    <name type="scientific">Micavibrio aeruginosavorus</name>
    <dbReference type="NCBI Taxonomy" id="349221"/>
    <lineage>
        <taxon>Bacteria</taxon>
        <taxon>Pseudomonadati</taxon>
        <taxon>Bdellovibrionota</taxon>
        <taxon>Bdellovibrionia</taxon>
        <taxon>Bdellovibrionales</taxon>
        <taxon>Pseudobdellovibrionaceae</taxon>
        <taxon>Micavibrio</taxon>
    </lineage>
</organism>
<evidence type="ECO:0000256" key="8">
    <source>
        <dbReference type="RuleBase" id="RU003993"/>
    </source>
</evidence>
<dbReference type="SUPFAM" id="SSF51306">
    <property type="entry name" value="LexA/Signal peptidase"/>
    <property type="match status" value="1"/>
</dbReference>
<comment type="catalytic activity">
    <reaction evidence="1 8">
        <text>Cleavage of hydrophobic, N-terminal signal or leader sequences from secreted and periplasmic proteins.</text>
        <dbReference type="EC" id="3.4.21.89"/>
    </reaction>
</comment>
<feature type="domain" description="Peptidase S26" evidence="10">
    <location>
        <begin position="9"/>
        <end position="215"/>
    </location>
</feature>
<dbReference type="PRINTS" id="PR00727">
    <property type="entry name" value="LEADERPTASE"/>
</dbReference>
<dbReference type="AlphaFoldDB" id="A0A2W4ZYX6"/>
<dbReference type="GO" id="GO:0004252">
    <property type="term" value="F:serine-type endopeptidase activity"/>
    <property type="evidence" value="ECO:0007669"/>
    <property type="project" value="InterPro"/>
</dbReference>
<evidence type="ECO:0000313" key="12">
    <source>
        <dbReference type="Proteomes" id="UP000249557"/>
    </source>
</evidence>
<evidence type="ECO:0000256" key="2">
    <source>
        <dbReference type="ARBA" id="ARBA00009370"/>
    </source>
</evidence>
<evidence type="ECO:0000256" key="3">
    <source>
        <dbReference type="ARBA" id="ARBA00013208"/>
    </source>
</evidence>
<dbReference type="GO" id="GO:0016020">
    <property type="term" value="C:membrane"/>
    <property type="evidence" value="ECO:0007669"/>
    <property type="project" value="UniProtKB-SubCell"/>
</dbReference>
<evidence type="ECO:0000256" key="4">
    <source>
        <dbReference type="ARBA" id="ARBA00019232"/>
    </source>
</evidence>
<feature type="active site" evidence="7">
    <location>
        <position position="99"/>
    </location>
</feature>
<dbReference type="PROSITE" id="PS00761">
    <property type="entry name" value="SPASE_I_3"/>
    <property type="match status" value="1"/>
</dbReference>
<feature type="active site" evidence="7">
    <location>
        <position position="38"/>
    </location>
</feature>
<dbReference type="Gene3D" id="2.10.109.10">
    <property type="entry name" value="Umud Fragment, subunit A"/>
    <property type="match status" value="1"/>
</dbReference>
<dbReference type="PROSITE" id="PS00501">
    <property type="entry name" value="SPASE_I_1"/>
    <property type="match status" value="1"/>
</dbReference>
<proteinExistence type="inferred from homology"/>
<reference evidence="11 12" key="1">
    <citation type="submission" date="2017-08" db="EMBL/GenBank/DDBJ databases">
        <title>Infants hospitalized years apart are colonized by the same room-sourced microbial strains.</title>
        <authorList>
            <person name="Brooks B."/>
            <person name="Olm M.R."/>
            <person name="Firek B.A."/>
            <person name="Baker R."/>
            <person name="Thomas B.C."/>
            <person name="Morowitz M.J."/>
            <person name="Banfield J.F."/>
        </authorList>
    </citation>
    <scope>NUCLEOTIDE SEQUENCE [LARGE SCALE GENOMIC DNA]</scope>
    <source>
        <strain evidence="11">S2_018_000_R2_104</strain>
    </source>
</reference>